<name>A0ACB8JTR6_CITSI</name>
<keyword evidence="2" id="KW-1185">Reference proteome</keyword>
<accession>A0ACB8JTR6</accession>
<protein>
    <submittedName>
        <fullName evidence="1">Protein SRG1</fullName>
    </submittedName>
</protein>
<evidence type="ECO:0000313" key="2">
    <source>
        <dbReference type="Proteomes" id="UP000829398"/>
    </source>
</evidence>
<organism evidence="1 2">
    <name type="scientific">Citrus sinensis</name>
    <name type="common">Sweet orange</name>
    <name type="synonym">Citrus aurantium var. sinensis</name>
    <dbReference type="NCBI Taxonomy" id="2711"/>
    <lineage>
        <taxon>Eukaryota</taxon>
        <taxon>Viridiplantae</taxon>
        <taxon>Streptophyta</taxon>
        <taxon>Embryophyta</taxon>
        <taxon>Tracheophyta</taxon>
        <taxon>Spermatophyta</taxon>
        <taxon>Magnoliopsida</taxon>
        <taxon>eudicotyledons</taxon>
        <taxon>Gunneridae</taxon>
        <taxon>Pentapetalae</taxon>
        <taxon>rosids</taxon>
        <taxon>malvids</taxon>
        <taxon>Sapindales</taxon>
        <taxon>Rutaceae</taxon>
        <taxon>Aurantioideae</taxon>
        <taxon>Citrus</taxon>
    </lineage>
</organism>
<sequence length="180" mass="20131">MASNSDETITKNIDAPTYVPSLPLRVDPLLVPERYIRNQEDRSQLNDMSDLSSEVPITDLSRLTMGDLEELDKLDLASKEWGLLSEQKNKHAVPSDDIQGYGHAYVVSEQQILDSSDALILFVCPAEYRKLNFWPNTPKGLREIIDANSKEMKNVGKGALTLNFYNHGDGQSTAAYKLCV</sequence>
<evidence type="ECO:0000313" key="1">
    <source>
        <dbReference type="EMBL" id="KAH9736027.1"/>
    </source>
</evidence>
<proteinExistence type="predicted"/>
<dbReference type="Proteomes" id="UP000829398">
    <property type="component" value="Chromosome 6"/>
</dbReference>
<dbReference type="EMBL" id="CM039175">
    <property type="protein sequence ID" value="KAH9736027.1"/>
    <property type="molecule type" value="Genomic_DNA"/>
</dbReference>
<comment type="caution">
    <text evidence="1">The sequence shown here is derived from an EMBL/GenBank/DDBJ whole genome shotgun (WGS) entry which is preliminary data.</text>
</comment>
<reference evidence="2" key="1">
    <citation type="journal article" date="2023" name="Hortic. Res.">
        <title>A chromosome-level phased genome enabling allele-level studies in sweet orange: a case study on citrus Huanglongbing tolerance.</title>
        <authorList>
            <person name="Wu B."/>
            <person name="Yu Q."/>
            <person name="Deng Z."/>
            <person name="Duan Y."/>
            <person name="Luo F."/>
            <person name="Gmitter F. Jr."/>
        </authorList>
    </citation>
    <scope>NUCLEOTIDE SEQUENCE [LARGE SCALE GENOMIC DNA]</scope>
    <source>
        <strain evidence="2">cv. Valencia</strain>
    </source>
</reference>
<gene>
    <name evidence="1" type="ORF">KPL71_017942</name>
</gene>